<organism evidence="2 3">
    <name type="scientific">Romanomermis culicivorax</name>
    <name type="common">Nematode worm</name>
    <dbReference type="NCBI Taxonomy" id="13658"/>
    <lineage>
        <taxon>Eukaryota</taxon>
        <taxon>Metazoa</taxon>
        <taxon>Ecdysozoa</taxon>
        <taxon>Nematoda</taxon>
        <taxon>Enoplea</taxon>
        <taxon>Dorylaimia</taxon>
        <taxon>Mermithida</taxon>
        <taxon>Mermithoidea</taxon>
        <taxon>Mermithidae</taxon>
        <taxon>Romanomermis</taxon>
    </lineage>
</organism>
<dbReference type="AlphaFoldDB" id="A0A915JA96"/>
<name>A0A915JA96_ROMCU</name>
<keyword evidence="2" id="KW-1185">Reference proteome</keyword>
<protein>
    <submittedName>
        <fullName evidence="3">Uncharacterized protein</fullName>
    </submittedName>
</protein>
<sequence>MQTWYGGRDEMEIETNNNDEDDDADYDEVSADPCLLGPCLTSQEAEELGYGQTLFEPLHNMNLPCIAHWCTLNVSGNFEQLPHERLWPCIGAIESEEQQLVVQNRESVLITASLTEIASKIELRQYFGRIRQYVAS</sequence>
<proteinExistence type="predicted"/>
<accession>A0A915JA96</accession>
<feature type="region of interest" description="Disordered" evidence="1">
    <location>
        <begin position="1"/>
        <end position="23"/>
    </location>
</feature>
<evidence type="ECO:0000313" key="2">
    <source>
        <dbReference type="Proteomes" id="UP000887565"/>
    </source>
</evidence>
<reference evidence="3" key="1">
    <citation type="submission" date="2022-11" db="UniProtKB">
        <authorList>
            <consortium name="WormBaseParasite"/>
        </authorList>
    </citation>
    <scope>IDENTIFICATION</scope>
</reference>
<dbReference type="WBParaSite" id="nRc.2.0.1.t22695-RA">
    <property type="protein sequence ID" value="nRc.2.0.1.t22695-RA"/>
    <property type="gene ID" value="nRc.2.0.1.g22695"/>
</dbReference>
<evidence type="ECO:0000256" key="1">
    <source>
        <dbReference type="SAM" id="MobiDB-lite"/>
    </source>
</evidence>
<dbReference type="Proteomes" id="UP000887565">
    <property type="component" value="Unplaced"/>
</dbReference>
<evidence type="ECO:0000313" key="3">
    <source>
        <dbReference type="WBParaSite" id="nRc.2.0.1.t22695-RA"/>
    </source>
</evidence>
<feature type="compositionally biased region" description="Acidic residues" evidence="1">
    <location>
        <begin position="11"/>
        <end position="23"/>
    </location>
</feature>